<proteinExistence type="predicted"/>
<dbReference type="PANTHER" id="PTHR21666">
    <property type="entry name" value="PEPTIDASE-RELATED"/>
    <property type="match status" value="1"/>
</dbReference>
<keyword evidence="8" id="KW-0812">Transmembrane</keyword>
<dbReference type="PANTHER" id="PTHR21666:SF288">
    <property type="entry name" value="CELL DIVISION PROTEIN YTFB"/>
    <property type="match status" value="1"/>
</dbReference>
<gene>
    <name evidence="10" type="ORF">SS37A_01300</name>
</gene>
<evidence type="ECO:0000313" key="10">
    <source>
        <dbReference type="EMBL" id="BDV32601.1"/>
    </source>
</evidence>
<evidence type="ECO:0000259" key="9">
    <source>
        <dbReference type="Pfam" id="PF01551"/>
    </source>
</evidence>
<evidence type="ECO:0000313" key="11">
    <source>
        <dbReference type="Proteomes" id="UP001317629"/>
    </source>
</evidence>
<accession>A0ABN6V9B6</accession>
<dbReference type="SUPFAM" id="SSF51261">
    <property type="entry name" value="Duplicated hybrid motif"/>
    <property type="match status" value="1"/>
</dbReference>
<feature type="transmembrane region" description="Helical" evidence="8">
    <location>
        <begin position="32"/>
        <end position="60"/>
    </location>
</feature>
<feature type="domain" description="M23ase beta-sheet core" evidence="9">
    <location>
        <begin position="382"/>
        <end position="476"/>
    </location>
</feature>
<organism evidence="10 11">
    <name type="scientific">Methylocystis iwaonis</name>
    <dbReference type="NCBI Taxonomy" id="2885079"/>
    <lineage>
        <taxon>Bacteria</taxon>
        <taxon>Pseudomonadati</taxon>
        <taxon>Pseudomonadota</taxon>
        <taxon>Alphaproteobacteria</taxon>
        <taxon>Hyphomicrobiales</taxon>
        <taxon>Methylocystaceae</taxon>
        <taxon>Methylocystis</taxon>
    </lineage>
</organism>
<sequence>MRSRNQFSPFVDASGDYILEVSRGQFSRKFRLSLSALAAGGAVAALLVATIVGAAAYLIFRDELLAGLIDRQTQMQYAYEDRIAALRLRLDQLASRQFIDQDSVEGKVQNLVVRQAQLETRAAVVAQLLERTIAPDAGVTLVTPAAREPSALNAVKAVRAALPLAKAPPIPAAANGQKGALEAAPLGYAAKPEPEGLELRLGDDDSKPLPLAPPSPASKRGEGAPVDTSMAPRTGAPSLALAHAADPGAPMPLRLESLAVSLDHVERDQARRLSGIVRPAIEAASRLRQAFDIAGVSVDRYIKRPRKDAALAVGGPFVAAPARASDSLFERDLAAAQSAVATLDGLRRALPTTPLRKPLAGELQFTSTFGYRTDPFFGRPALHSGVDLREDYGAPVKATAAGTVSVAGPQGGYGNLVEIDHGGGMSTRYGHLSAINVFPGQQIGPGAVVGRVGSTGRSTGPHLHYEVRIDGEAVDPSRFLKAASALGGIVQ</sequence>
<dbReference type="InterPro" id="IPR011055">
    <property type="entry name" value="Dup_hybrid_motif"/>
</dbReference>
<keyword evidence="8" id="KW-1133">Transmembrane helix</keyword>
<reference evidence="10 11" key="1">
    <citation type="journal article" date="2023" name="Int. J. Syst. Evol. Microbiol.">
        <title>Methylocystis iwaonis sp. nov., a type II methane-oxidizing bacterium from surface soil of a rice paddy field in Japan, and emended description of the genus Methylocystis (ex Whittenbury et al. 1970) Bowman et al. 1993.</title>
        <authorList>
            <person name="Kaise H."/>
            <person name="Sawadogo J.B."/>
            <person name="Alam M.S."/>
            <person name="Ueno C."/>
            <person name="Dianou D."/>
            <person name="Shinjo R."/>
            <person name="Asakawa S."/>
        </authorList>
    </citation>
    <scope>NUCLEOTIDE SEQUENCE [LARGE SCALE GENOMIC DNA]</scope>
    <source>
        <strain evidence="10 11">SS37A-Re</strain>
    </source>
</reference>
<comment type="cofactor">
    <cofactor evidence="1">
        <name>Zn(2+)</name>
        <dbReference type="ChEBI" id="CHEBI:29105"/>
    </cofactor>
</comment>
<evidence type="ECO:0000256" key="5">
    <source>
        <dbReference type="ARBA" id="ARBA00022833"/>
    </source>
</evidence>
<feature type="compositionally biased region" description="Basic and acidic residues" evidence="7">
    <location>
        <begin position="196"/>
        <end position="207"/>
    </location>
</feature>
<protein>
    <submittedName>
        <fullName evidence="10">Membrane protein</fullName>
    </submittedName>
</protein>
<evidence type="ECO:0000256" key="7">
    <source>
        <dbReference type="SAM" id="MobiDB-lite"/>
    </source>
</evidence>
<evidence type="ECO:0000256" key="2">
    <source>
        <dbReference type="ARBA" id="ARBA00022670"/>
    </source>
</evidence>
<keyword evidence="3" id="KW-0479">Metal-binding</keyword>
<keyword evidence="4" id="KW-0378">Hydrolase</keyword>
<evidence type="ECO:0000256" key="3">
    <source>
        <dbReference type="ARBA" id="ARBA00022723"/>
    </source>
</evidence>
<name>A0ABN6V9B6_9HYPH</name>
<keyword evidence="2" id="KW-0645">Protease</keyword>
<feature type="region of interest" description="Disordered" evidence="7">
    <location>
        <begin position="196"/>
        <end position="234"/>
    </location>
</feature>
<dbReference type="RefSeq" id="WP_281929734.1">
    <property type="nucleotide sequence ID" value="NZ_AP027142.1"/>
</dbReference>
<dbReference type="InterPro" id="IPR050570">
    <property type="entry name" value="Cell_wall_metabolism_enzyme"/>
</dbReference>
<keyword evidence="8" id="KW-0472">Membrane</keyword>
<dbReference type="CDD" id="cd12797">
    <property type="entry name" value="M23_peptidase"/>
    <property type="match status" value="1"/>
</dbReference>
<dbReference type="Pfam" id="PF01551">
    <property type="entry name" value="Peptidase_M23"/>
    <property type="match status" value="1"/>
</dbReference>
<evidence type="ECO:0000256" key="8">
    <source>
        <dbReference type="SAM" id="Phobius"/>
    </source>
</evidence>
<dbReference type="EMBL" id="AP027142">
    <property type="protein sequence ID" value="BDV32601.1"/>
    <property type="molecule type" value="Genomic_DNA"/>
</dbReference>
<evidence type="ECO:0000256" key="4">
    <source>
        <dbReference type="ARBA" id="ARBA00022801"/>
    </source>
</evidence>
<evidence type="ECO:0000256" key="1">
    <source>
        <dbReference type="ARBA" id="ARBA00001947"/>
    </source>
</evidence>
<keyword evidence="6" id="KW-0482">Metalloprotease</keyword>
<keyword evidence="11" id="KW-1185">Reference proteome</keyword>
<dbReference type="InterPro" id="IPR016047">
    <property type="entry name" value="M23ase_b-sheet_dom"/>
</dbReference>
<evidence type="ECO:0000256" key="6">
    <source>
        <dbReference type="ARBA" id="ARBA00023049"/>
    </source>
</evidence>
<keyword evidence="5" id="KW-0862">Zinc</keyword>
<dbReference type="Gene3D" id="2.70.70.10">
    <property type="entry name" value="Glucose Permease (Domain IIA)"/>
    <property type="match status" value="1"/>
</dbReference>
<dbReference type="Proteomes" id="UP001317629">
    <property type="component" value="Chromosome"/>
</dbReference>